<dbReference type="InterPro" id="IPR000550">
    <property type="entry name" value="Hppk"/>
</dbReference>
<feature type="domain" description="7,8-dihydro-6-hydroxymethylpterin-pyrophosphokinase" evidence="13">
    <location>
        <begin position="107"/>
        <end position="118"/>
    </location>
</feature>
<evidence type="ECO:0000256" key="2">
    <source>
        <dbReference type="ARBA" id="ARBA00005810"/>
    </source>
</evidence>
<protein>
    <recommendedName>
        <fullName evidence="4">2-amino-4-hydroxy-6-hydroxymethyldihydropteridine pyrophosphokinase</fullName>
        <ecNumber evidence="3">2.7.6.3</ecNumber>
    </recommendedName>
    <alternativeName>
        <fullName evidence="11">6-hydroxymethyl-7,8-dihydropterin pyrophosphokinase</fullName>
    </alternativeName>
    <alternativeName>
        <fullName evidence="12">7,8-dihydro-6-hydroxymethylpterin-pyrophosphokinase</fullName>
    </alternativeName>
</protein>
<accession>A0ABP9AG56</accession>
<dbReference type="NCBIfam" id="TIGR01498">
    <property type="entry name" value="folK"/>
    <property type="match status" value="1"/>
</dbReference>
<comment type="similarity">
    <text evidence="2">Belongs to the HPPK family.</text>
</comment>
<evidence type="ECO:0000256" key="1">
    <source>
        <dbReference type="ARBA" id="ARBA00005051"/>
    </source>
</evidence>
<evidence type="ECO:0000313" key="14">
    <source>
        <dbReference type="EMBL" id="GAA4781006.1"/>
    </source>
</evidence>
<evidence type="ECO:0000256" key="7">
    <source>
        <dbReference type="ARBA" id="ARBA00022777"/>
    </source>
</evidence>
<organism evidence="14 15">
    <name type="scientific">Lysobacter hankyongensis</name>
    <dbReference type="NCBI Taxonomy" id="1176535"/>
    <lineage>
        <taxon>Bacteria</taxon>
        <taxon>Pseudomonadati</taxon>
        <taxon>Pseudomonadota</taxon>
        <taxon>Gammaproteobacteria</taxon>
        <taxon>Lysobacterales</taxon>
        <taxon>Lysobacteraceae</taxon>
        <taxon>Lysobacter</taxon>
    </lineage>
</organism>
<dbReference type="InterPro" id="IPR035907">
    <property type="entry name" value="Hppk_sf"/>
</dbReference>
<dbReference type="EMBL" id="BAABJE010000001">
    <property type="protein sequence ID" value="GAA4781006.1"/>
    <property type="molecule type" value="Genomic_DNA"/>
</dbReference>
<keyword evidence="5" id="KW-0808">Transferase</keyword>
<gene>
    <name evidence="14" type="primary">folK_1</name>
    <name evidence="14" type="ORF">GCM10023307_01360</name>
</gene>
<dbReference type="SUPFAM" id="SSF55083">
    <property type="entry name" value="6-hydroxymethyl-7,8-dihydropterin pyrophosphokinase, HPPK"/>
    <property type="match status" value="1"/>
</dbReference>
<evidence type="ECO:0000256" key="9">
    <source>
        <dbReference type="ARBA" id="ARBA00022909"/>
    </source>
</evidence>
<dbReference type="RefSeq" id="WP_345301348.1">
    <property type="nucleotide sequence ID" value="NZ_BAABJE010000001.1"/>
</dbReference>
<evidence type="ECO:0000256" key="5">
    <source>
        <dbReference type="ARBA" id="ARBA00022679"/>
    </source>
</evidence>
<name>A0ABP9AG56_9GAMM</name>
<comment type="caution">
    <text evidence="14">The sequence shown here is derived from an EMBL/GenBank/DDBJ whole genome shotgun (WGS) entry which is preliminary data.</text>
</comment>
<keyword evidence="15" id="KW-1185">Reference proteome</keyword>
<dbReference type="PANTHER" id="PTHR43071:SF1">
    <property type="entry name" value="2-AMINO-4-HYDROXY-6-HYDROXYMETHYLDIHYDROPTERIDINE PYROPHOSPHOKINASE"/>
    <property type="match status" value="1"/>
</dbReference>
<keyword evidence="9" id="KW-0289">Folate biosynthesis</keyword>
<evidence type="ECO:0000256" key="11">
    <source>
        <dbReference type="ARBA" id="ARBA00029766"/>
    </source>
</evidence>
<dbReference type="PANTHER" id="PTHR43071">
    <property type="entry name" value="2-AMINO-4-HYDROXY-6-HYDROXYMETHYLDIHYDROPTERIDINE PYROPHOSPHOKINASE"/>
    <property type="match status" value="1"/>
</dbReference>
<evidence type="ECO:0000256" key="8">
    <source>
        <dbReference type="ARBA" id="ARBA00022840"/>
    </source>
</evidence>
<dbReference type="PROSITE" id="PS00794">
    <property type="entry name" value="HPPK"/>
    <property type="match status" value="1"/>
</dbReference>
<keyword evidence="6" id="KW-0547">Nucleotide-binding</keyword>
<evidence type="ECO:0000259" key="13">
    <source>
        <dbReference type="PROSITE" id="PS00794"/>
    </source>
</evidence>
<dbReference type="CDD" id="cd00483">
    <property type="entry name" value="HPPK"/>
    <property type="match status" value="1"/>
</dbReference>
<dbReference type="Pfam" id="PF01288">
    <property type="entry name" value="HPPK"/>
    <property type="match status" value="1"/>
</dbReference>
<dbReference type="Gene3D" id="3.30.70.560">
    <property type="entry name" value="7,8-Dihydro-6-hydroxymethylpterin-pyrophosphokinase HPPK"/>
    <property type="match status" value="1"/>
</dbReference>
<keyword evidence="7" id="KW-0418">Kinase</keyword>
<dbReference type="EC" id="2.7.6.3" evidence="3"/>
<dbReference type="Proteomes" id="UP001499959">
    <property type="component" value="Unassembled WGS sequence"/>
</dbReference>
<evidence type="ECO:0000256" key="6">
    <source>
        <dbReference type="ARBA" id="ARBA00022741"/>
    </source>
</evidence>
<evidence type="ECO:0000256" key="4">
    <source>
        <dbReference type="ARBA" id="ARBA00016218"/>
    </source>
</evidence>
<comment type="pathway">
    <text evidence="1">Cofactor biosynthesis; tetrahydrofolate biosynthesis; 2-amino-4-hydroxy-6-hydroxymethyl-7,8-dihydropteridine diphosphate from 7,8-dihydroneopterin triphosphate: step 4/4.</text>
</comment>
<proteinExistence type="inferred from homology"/>
<evidence type="ECO:0000256" key="3">
    <source>
        <dbReference type="ARBA" id="ARBA00013253"/>
    </source>
</evidence>
<evidence type="ECO:0000256" key="12">
    <source>
        <dbReference type="ARBA" id="ARBA00033413"/>
    </source>
</evidence>
<evidence type="ECO:0000256" key="10">
    <source>
        <dbReference type="ARBA" id="ARBA00029409"/>
    </source>
</evidence>
<comment type="function">
    <text evidence="10">Catalyzes the transfer of pyrophosphate from adenosine triphosphate (ATP) to 6-hydroxymethyl-7,8-dihydropterin, an enzymatic step in folate biosynthesis pathway.</text>
</comment>
<reference evidence="15" key="1">
    <citation type="journal article" date="2019" name="Int. J. Syst. Evol. Microbiol.">
        <title>The Global Catalogue of Microorganisms (GCM) 10K type strain sequencing project: providing services to taxonomists for standard genome sequencing and annotation.</title>
        <authorList>
            <consortium name="The Broad Institute Genomics Platform"/>
            <consortium name="The Broad Institute Genome Sequencing Center for Infectious Disease"/>
            <person name="Wu L."/>
            <person name="Ma J."/>
        </authorList>
    </citation>
    <scope>NUCLEOTIDE SEQUENCE [LARGE SCALE GENOMIC DNA]</scope>
    <source>
        <strain evidence="15">JCM 18204</strain>
    </source>
</reference>
<evidence type="ECO:0000313" key="15">
    <source>
        <dbReference type="Proteomes" id="UP001499959"/>
    </source>
</evidence>
<keyword evidence="8" id="KW-0067">ATP-binding</keyword>
<sequence>MNTAAEGLGEVRRSGPVLAFVGLGGNVGDSVAMLRSAVHRLMTVPRSRFLGVSRFYRTQAWGQKDQADFVNAVAVVETALPPLTLLDELLGIERDFGRRRAADGSDRWGPRTLDLDILLYGDAAIDLPGLRIPHPRLHERAFALVPLLDLVDDIDIPGHGAARQALSRVERGGIAPIPER</sequence>